<organism evidence="2">
    <name type="scientific">Phytophthora nicotianae CJ01A1</name>
    <dbReference type="NCBI Taxonomy" id="1317063"/>
    <lineage>
        <taxon>Eukaryota</taxon>
        <taxon>Sar</taxon>
        <taxon>Stramenopiles</taxon>
        <taxon>Oomycota</taxon>
        <taxon>Peronosporomycetes</taxon>
        <taxon>Peronosporales</taxon>
        <taxon>Peronosporaceae</taxon>
        <taxon>Phytophthora</taxon>
    </lineage>
</organism>
<dbReference type="EMBL" id="ANIX01002674">
    <property type="protein sequence ID" value="ETP10971.1"/>
    <property type="molecule type" value="Genomic_DNA"/>
</dbReference>
<comment type="caution">
    <text evidence="2">The sequence shown here is derived from an EMBL/GenBank/DDBJ whole genome shotgun (WGS) entry which is preliminary data.</text>
</comment>
<dbReference type="Proteomes" id="UP000018958">
    <property type="component" value="Unassembled WGS sequence"/>
</dbReference>
<reference evidence="2" key="1">
    <citation type="submission" date="2013-11" db="EMBL/GenBank/DDBJ databases">
        <title>The Genome Sequence of Phytophthora parasitica CJ01A1.</title>
        <authorList>
            <consortium name="The Broad Institute Genomics Platform"/>
            <person name="Russ C."/>
            <person name="Tyler B."/>
            <person name="Panabieres F."/>
            <person name="Shan W."/>
            <person name="Tripathy S."/>
            <person name="Grunwald N."/>
            <person name="Machado M."/>
            <person name="Johnson C.S."/>
            <person name="Walker B."/>
            <person name="Young S.K."/>
            <person name="Zeng Q."/>
            <person name="Gargeya S."/>
            <person name="Fitzgerald M."/>
            <person name="Haas B."/>
            <person name="Abouelleil A."/>
            <person name="Allen A.W."/>
            <person name="Alvarado L."/>
            <person name="Arachchi H.M."/>
            <person name="Berlin A.M."/>
            <person name="Chapman S.B."/>
            <person name="Gainer-Dewar J."/>
            <person name="Goldberg J."/>
            <person name="Griggs A."/>
            <person name="Gujja S."/>
            <person name="Hansen M."/>
            <person name="Howarth C."/>
            <person name="Imamovic A."/>
            <person name="Ireland A."/>
            <person name="Larimer J."/>
            <person name="McCowan C."/>
            <person name="Murphy C."/>
            <person name="Pearson M."/>
            <person name="Poon T.W."/>
            <person name="Priest M."/>
            <person name="Roberts A."/>
            <person name="Saif S."/>
            <person name="Shea T."/>
            <person name="Sisk P."/>
            <person name="Sykes S."/>
            <person name="Wortman J."/>
            <person name="Nusbaum C."/>
            <person name="Birren B."/>
        </authorList>
    </citation>
    <scope>NUCLEOTIDE SEQUENCE [LARGE SCALE GENOMIC DNA]</scope>
    <source>
        <strain evidence="2">CJ01A1</strain>
    </source>
</reference>
<proteinExistence type="predicted"/>
<sequence length="232" mass="26097">MPKFQHAQHGVPQRSRSYGDRQGSDQRVDVLERGPGKRAGSAGRAVPGSAVPVAGRGLADSNVHGGARHLLLAERRQLLPRVVRAFVLGLGLADDAAVRRHHRIRPLGWCSGCNDVDYLTEFGMKMVEYYLSTCRRQRHGSFTVSSSWSWYSWVVVTTCTGAPEPLEYNFYESMERTILAKMAVDENEVNSYALLRGKNFMMTVAFQVLWYLMLNLKNPQKNLMSDFKMPAS</sequence>
<accession>W2WKE5</accession>
<gene>
    <name evidence="2" type="ORF">F441_13497</name>
</gene>
<evidence type="ECO:0000313" key="2">
    <source>
        <dbReference type="EMBL" id="ETP10971.1"/>
    </source>
</evidence>
<evidence type="ECO:0000256" key="1">
    <source>
        <dbReference type="SAM" id="MobiDB-lite"/>
    </source>
</evidence>
<name>W2WKE5_PHYNI</name>
<dbReference type="AlphaFoldDB" id="W2WKE5"/>
<feature type="region of interest" description="Disordered" evidence="1">
    <location>
        <begin position="1"/>
        <end position="48"/>
    </location>
</feature>
<protein>
    <submittedName>
        <fullName evidence="2">Uncharacterized protein</fullName>
    </submittedName>
</protein>
<feature type="compositionally biased region" description="Basic and acidic residues" evidence="1">
    <location>
        <begin position="17"/>
        <end position="35"/>
    </location>
</feature>